<dbReference type="GO" id="GO:0004693">
    <property type="term" value="F:cyclin-dependent protein serine/threonine kinase activity"/>
    <property type="evidence" value="ECO:0007669"/>
    <property type="project" value="UniProtKB-EC"/>
</dbReference>
<feature type="binding site" evidence="10">
    <location>
        <position position="30"/>
    </location>
    <ligand>
        <name>ATP</name>
        <dbReference type="ChEBI" id="CHEBI:30616"/>
    </ligand>
</feature>
<dbReference type="PANTHER" id="PTHR24056:SF546">
    <property type="entry name" value="CYCLIN-DEPENDENT KINASE 12"/>
    <property type="match status" value="1"/>
</dbReference>
<feature type="domain" description="Protein kinase" evidence="12">
    <location>
        <begin position="1"/>
        <end position="286"/>
    </location>
</feature>
<reference evidence="13 14" key="1">
    <citation type="journal article" date="2018" name="Nat. Ecol. Evol.">
        <title>Pezizomycetes genomes reveal the molecular basis of ectomycorrhizal truffle lifestyle.</title>
        <authorList>
            <person name="Murat C."/>
            <person name="Payen T."/>
            <person name="Noel B."/>
            <person name="Kuo A."/>
            <person name="Morin E."/>
            <person name="Chen J."/>
            <person name="Kohler A."/>
            <person name="Krizsan K."/>
            <person name="Balestrini R."/>
            <person name="Da Silva C."/>
            <person name="Montanini B."/>
            <person name="Hainaut M."/>
            <person name="Levati E."/>
            <person name="Barry K.W."/>
            <person name="Belfiori B."/>
            <person name="Cichocki N."/>
            <person name="Clum A."/>
            <person name="Dockter R.B."/>
            <person name="Fauchery L."/>
            <person name="Guy J."/>
            <person name="Iotti M."/>
            <person name="Le Tacon F."/>
            <person name="Lindquist E.A."/>
            <person name="Lipzen A."/>
            <person name="Malagnac F."/>
            <person name="Mello A."/>
            <person name="Molinier V."/>
            <person name="Miyauchi S."/>
            <person name="Poulain J."/>
            <person name="Riccioni C."/>
            <person name="Rubini A."/>
            <person name="Sitrit Y."/>
            <person name="Splivallo R."/>
            <person name="Traeger S."/>
            <person name="Wang M."/>
            <person name="Zifcakova L."/>
            <person name="Wipf D."/>
            <person name="Zambonelli A."/>
            <person name="Paolocci F."/>
            <person name="Nowrousian M."/>
            <person name="Ottonello S."/>
            <person name="Baldrian P."/>
            <person name="Spatafora J.W."/>
            <person name="Henrissat B."/>
            <person name="Nagy L.G."/>
            <person name="Aury J.M."/>
            <person name="Wincker P."/>
            <person name="Grigoriev I.V."/>
            <person name="Bonfante P."/>
            <person name="Martin F.M."/>
        </authorList>
    </citation>
    <scope>NUCLEOTIDE SEQUENCE [LARGE SCALE GENOMIC DNA]</scope>
    <source>
        <strain evidence="13 14">RN42</strain>
    </source>
</reference>
<comment type="catalytic activity">
    <reaction evidence="9">
        <text>L-seryl-[protein] + ATP = O-phospho-L-seryl-[protein] + ADP + H(+)</text>
        <dbReference type="Rhea" id="RHEA:17989"/>
        <dbReference type="Rhea" id="RHEA-COMP:9863"/>
        <dbReference type="Rhea" id="RHEA-COMP:11604"/>
        <dbReference type="ChEBI" id="CHEBI:15378"/>
        <dbReference type="ChEBI" id="CHEBI:29999"/>
        <dbReference type="ChEBI" id="CHEBI:30616"/>
        <dbReference type="ChEBI" id="CHEBI:83421"/>
        <dbReference type="ChEBI" id="CHEBI:456216"/>
        <dbReference type="EC" id="2.7.11.22"/>
    </reaction>
</comment>
<dbReference type="STRING" id="1160509.A0A3N4IPZ5"/>
<name>A0A3N4IPZ5_ASCIM</name>
<evidence type="ECO:0000256" key="2">
    <source>
        <dbReference type="ARBA" id="ARBA00012425"/>
    </source>
</evidence>
<dbReference type="InterPro" id="IPR008271">
    <property type="entry name" value="Ser/Thr_kinase_AS"/>
</dbReference>
<keyword evidence="6 13" id="KW-0418">Kinase</keyword>
<keyword evidence="14" id="KW-1185">Reference proteome</keyword>
<dbReference type="FunFam" id="3.30.200.20:FF:000270">
    <property type="entry name" value="Serine/threonine-protein kinase bur1"/>
    <property type="match status" value="1"/>
</dbReference>
<evidence type="ECO:0000256" key="8">
    <source>
        <dbReference type="ARBA" id="ARBA00047811"/>
    </source>
</evidence>
<evidence type="ECO:0000256" key="10">
    <source>
        <dbReference type="PROSITE-ProRule" id="PRU10141"/>
    </source>
</evidence>
<comment type="catalytic activity">
    <reaction evidence="8">
        <text>L-threonyl-[protein] + ATP = O-phospho-L-threonyl-[protein] + ADP + H(+)</text>
        <dbReference type="Rhea" id="RHEA:46608"/>
        <dbReference type="Rhea" id="RHEA-COMP:11060"/>
        <dbReference type="Rhea" id="RHEA-COMP:11605"/>
        <dbReference type="ChEBI" id="CHEBI:15378"/>
        <dbReference type="ChEBI" id="CHEBI:30013"/>
        <dbReference type="ChEBI" id="CHEBI:30616"/>
        <dbReference type="ChEBI" id="CHEBI:61977"/>
        <dbReference type="ChEBI" id="CHEBI:456216"/>
        <dbReference type="EC" id="2.7.11.22"/>
    </reaction>
</comment>
<dbReference type="Pfam" id="PF00069">
    <property type="entry name" value="Pkinase"/>
    <property type="match status" value="1"/>
</dbReference>
<dbReference type="PROSITE" id="PS00107">
    <property type="entry name" value="PROTEIN_KINASE_ATP"/>
    <property type="match status" value="1"/>
</dbReference>
<dbReference type="SUPFAM" id="SSF56112">
    <property type="entry name" value="Protein kinase-like (PK-like)"/>
    <property type="match status" value="1"/>
</dbReference>
<dbReference type="PROSITE" id="PS50011">
    <property type="entry name" value="PROTEIN_KINASE_DOM"/>
    <property type="match status" value="1"/>
</dbReference>
<accession>A0A3N4IPZ5</accession>
<evidence type="ECO:0000313" key="13">
    <source>
        <dbReference type="EMBL" id="RPA86311.1"/>
    </source>
</evidence>
<dbReference type="GO" id="GO:0032968">
    <property type="term" value="P:positive regulation of transcription elongation by RNA polymerase II"/>
    <property type="evidence" value="ECO:0007669"/>
    <property type="project" value="TreeGrafter"/>
</dbReference>
<dbReference type="CDD" id="cd07840">
    <property type="entry name" value="STKc_CDK9_like"/>
    <property type="match status" value="1"/>
</dbReference>
<keyword evidence="7 10" id="KW-0067">ATP-binding</keyword>
<dbReference type="InterPro" id="IPR017441">
    <property type="entry name" value="Protein_kinase_ATP_BS"/>
</dbReference>
<evidence type="ECO:0000259" key="12">
    <source>
        <dbReference type="PROSITE" id="PS50011"/>
    </source>
</evidence>
<dbReference type="EC" id="2.7.11.22" evidence="2"/>
<dbReference type="GO" id="GO:0008024">
    <property type="term" value="C:cyclin/CDK positive transcription elongation factor complex"/>
    <property type="evidence" value="ECO:0007669"/>
    <property type="project" value="TreeGrafter"/>
</dbReference>
<dbReference type="FunFam" id="1.10.510.10:FF:000624">
    <property type="entry name" value="Mitogen-activated protein kinase"/>
    <property type="match status" value="1"/>
</dbReference>
<dbReference type="PROSITE" id="PS00108">
    <property type="entry name" value="PROTEIN_KINASE_ST"/>
    <property type="match status" value="1"/>
</dbReference>
<dbReference type="GO" id="GO:0030332">
    <property type="term" value="F:cyclin binding"/>
    <property type="evidence" value="ECO:0007669"/>
    <property type="project" value="TreeGrafter"/>
</dbReference>
<dbReference type="InterPro" id="IPR011009">
    <property type="entry name" value="Kinase-like_dom_sf"/>
</dbReference>
<dbReference type="GO" id="GO:0008353">
    <property type="term" value="F:RNA polymerase II CTD heptapeptide repeat kinase activity"/>
    <property type="evidence" value="ECO:0007669"/>
    <property type="project" value="TreeGrafter"/>
</dbReference>
<dbReference type="PANTHER" id="PTHR24056">
    <property type="entry name" value="CELL DIVISION PROTEIN KINASE"/>
    <property type="match status" value="1"/>
</dbReference>
<feature type="non-terminal residue" evidence="13">
    <location>
        <position position="300"/>
    </location>
</feature>
<protein>
    <recommendedName>
        <fullName evidence="2">cyclin-dependent kinase</fullName>
        <ecNumber evidence="2">2.7.11.22</ecNumber>
    </recommendedName>
</protein>
<organism evidence="13 14">
    <name type="scientific">Ascobolus immersus RN42</name>
    <dbReference type="NCBI Taxonomy" id="1160509"/>
    <lineage>
        <taxon>Eukaryota</taxon>
        <taxon>Fungi</taxon>
        <taxon>Dikarya</taxon>
        <taxon>Ascomycota</taxon>
        <taxon>Pezizomycotina</taxon>
        <taxon>Pezizomycetes</taxon>
        <taxon>Pezizales</taxon>
        <taxon>Ascobolaceae</taxon>
        <taxon>Ascobolus</taxon>
    </lineage>
</organism>
<dbReference type="Gene3D" id="1.10.510.10">
    <property type="entry name" value="Transferase(Phosphotransferase) domain 1"/>
    <property type="match status" value="1"/>
</dbReference>
<comment type="similarity">
    <text evidence="1">Belongs to the protein kinase superfamily. CMGC Ser/Thr protein kinase family. CDC2/CDKX subfamily.</text>
</comment>
<proteinExistence type="inferred from homology"/>
<evidence type="ECO:0000256" key="1">
    <source>
        <dbReference type="ARBA" id="ARBA00006485"/>
    </source>
</evidence>
<evidence type="ECO:0000256" key="11">
    <source>
        <dbReference type="RuleBase" id="RU000304"/>
    </source>
</evidence>
<dbReference type="Proteomes" id="UP000275078">
    <property type="component" value="Unassembled WGS sequence"/>
</dbReference>
<evidence type="ECO:0000256" key="6">
    <source>
        <dbReference type="ARBA" id="ARBA00022777"/>
    </source>
</evidence>
<gene>
    <name evidence="13" type="ORF">BJ508DRAFT_193859</name>
</gene>
<evidence type="ECO:0000256" key="9">
    <source>
        <dbReference type="ARBA" id="ARBA00048367"/>
    </source>
</evidence>
<keyword evidence="4" id="KW-0808">Transferase</keyword>
<evidence type="ECO:0000256" key="4">
    <source>
        <dbReference type="ARBA" id="ARBA00022679"/>
    </source>
</evidence>
<dbReference type="GO" id="GO:0005524">
    <property type="term" value="F:ATP binding"/>
    <property type="evidence" value="ECO:0007669"/>
    <property type="project" value="UniProtKB-UniRule"/>
</dbReference>
<dbReference type="SMART" id="SM00220">
    <property type="entry name" value="S_TKc"/>
    <property type="match status" value="1"/>
</dbReference>
<keyword evidence="3 11" id="KW-0723">Serine/threonine-protein kinase</keyword>
<evidence type="ECO:0000256" key="3">
    <source>
        <dbReference type="ARBA" id="ARBA00022527"/>
    </source>
</evidence>
<dbReference type="AlphaFoldDB" id="A0A3N4IPZ5"/>
<dbReference type="InterPro" id="IPR000719">
    <property type="entry name" value="Prot_kinase_dom"/>
</dbReference>
<evidence type="ECO:0000313" key="14">
    <source>
        <dbReference type="Proteomes" id="UP000275078"/>
    </source>
</evidence>
<dbReference type="Gene3D" id="3.30.200.20">
    <property type="entry name" value="Phosphorylase Kinase, domain 1"/>
    <property type="match status" value="1"/>
</dbReference>
<dbReference type="EMBL" id="ML119650">
    <property type="protein sequence ID" value="RPA86311.1"/>
    <property type="molecule type" value="Genomic_DNA"/>
</dbReference>
<sequence length="300" mass="34823">YERLAVVGEGTYGYVYKAKNTFTGALVALKKLRMEGERDGFPVTAVREMKLLQSLRHENILCLYEMMVENNACFMVFEYMDHDLTGILKHPTFHLPPSQIKHLAQQFFCGLQYLHHRGVLHRDLKNSNILVSADGILKIADFGLARPYSKRKKGLDYTNRIITLWYRPPEVLLGATQYGPAVDIWSAGCVFIEFFTRKAIFQGRTDIDQLDIIYDVLGTPSKEDWPDLTTMPWYNLLKTPVKKPSRFRQDYGHLLTEQALELVEWTFKYDPENRPTAEQVLKHPYFTQEYPLAEFPVGYV</sequence>
<evidence type="ECO:0000256" key="5">
    <source>
        <dbReference type="ARBA" id="ARBA00022741"/>
    </source>
</evidence>
<dbReference type="InterPro" id="IPR050108">
    <property type="entry name" value="CDK"/>
</dbReference>
<feature type="non-terminal residue" evidence="13">
    <location>
        <position position="1"/>
    </location>
</feature>
<keyword evidence="5 10" id="KW-0547">Nucleotide-binding</keyword>
<dbReference type="OrthoDB" id="204883at2759"/>
<evidence type="ECO:0000256" key="7">
    <source>
        <dbReference type="ARBA" id="ARBA00022840"/>
    </source>
</evidence>